<organism evidence="1 2">
    <name type="scientific">Terrimonas ginsenosidimutans</name>
    <dbReference type="NCBI Taxonomy" id="2908004"/>
    <lineage>
        <taxon>Bacteria</taxon>
        <taxon>Pseudomonadati</taxon>
        <taxon>Bacteroidota</taxon>
        <taxon>Chitinophagia</taxon>
        <taxon>Chitinophagales</taxon>
        <taxon>Chitinophagaceae</taxon>
        <taxon>Terrimonas</taxon>
    </lineage>
</organism>
<reference evidence="1" key="1">
    <citation type="submission" date="2022-01" db="EMBL/GenBank/DDBJ databases">
        <authorList>
            <person name="Jo J.-H."/>
            <person name="Im W.-T."/>
        </authorList>
    </citation>
    <scope>NUCLEOTIDE SEQUENCE</scope>
    <source>
        <strain evidence="1">NA20</strain>
    </source>
</reference>
<dbReference type="PROSITE" id="PS51257">
    <property type="entry name" value="PROKAR_LIPOPROTEIN"/>
    <property type="match status" value="1"/>
</dbReference>
<gene>
    <name evidence="1" type="ORF">LZZ85_13995</name>
</gene>
<evidence type="ECO:0008006" key="3">
    <source>
        <dbReference type="Google" id="ProtNLM"/>
    </source>
</evidence>
<dbReference type="Proteomes" id="UP001165367">
    <property type="component" value="Unassembled WGS sequence"/>
</dbReference>
<accession>A0ABS9KSY8</accession>
<dbReference type="RefSeq" id="WP_237872810.1">
    <property type="nucleotide sequence ID" value="NZ_JAKLTR010000008.1"/>
</dbReference>
<name>A0ABS9KSY8_9BACT</name>
<proteinExistence type="predicted"/>
<evidence type="ECO:0000313" key="2">
    <source>
        <dbReference type="Proteomes" id="UP001165367"/>
    </source>
</evidence>
<evidence type="ECO:0000313" key="1">
    <source>
        <dbReference type="EMBL" id="MCG2615407.1"/>
    </source>
</evidence>
<comment type="caution">
    <text evidence="1">The sequence shown here is derived from an EMBL/GenBank/DDBJ whole genome shotgun (WGS) entry which is preliminary data.</text>
</comment>
<keyword evidence="2" id="KW-1185">Reference proteome</keyword>
<protein>
    <recommendedName>
        <fullName evidence="3">Lipoprotein</fullName>
    </recommendedName>
</protein>
<sequence>MKKLCLILFSISLLASCKKNDDAKSQQRLLVTGLYKGTFSRSGLDTADISLSIVGNRFEGQGSHQNYPAICSGSFSENQSSITFQDSCAWPANFDWSLILNGRYEFSVDSKNVRIWRINGSSTDEYVLSRLTR</sequence>
<dbReference type="EMBL" id="JAKLTR010000008">
    <property type="protein sequence ID" value="MCG2615407.1"/>
    <property type="molecule type" value="Genomic_DNA"/>
</dbReference>